<dbReference type="STRING" id="5486.A0A367Y296"/>
<feature type="compositionally biased region" description="Basic residues" evidence="7">
    <location>
        <begin position="477"/>
        <end position="490"/>
    </location>
</feature>
<keyword evidence="3" id="KW-0479">Metal-binding</keyword>
<dbReference type="GO" id="GO:0045944">
    <property type="term" value="P:positive regulation of transcription by RNA polymerase II"/>
    <property type="evidence" value="ECO:0007669"/>
    <property type="project" value="TreeGrafter"/>
</dbReference>
<dbReference type="InterPro" id="IPR001841">
    <property type="entry name" value="Znf_RING"/>
</dbReference>
<keyword evidence="10" id="KW-1185">Reference proteome</keyword>
<name>A0A367Y296_9ASCO</name>
<evidence type="ECO:0000256" key="1">
    <source>
        <dbReference type="ARBA" id="ARBA00004496"/>
    </source>
</evidence>
<feature type="region of interest" description="Disordered" evidence="7">
    <location>
        <begin position="226"/>
        <end position="245"/>
    </location>
</feature>
<dbReference type="Pfam" id="PF13445">
    <property type="entry name" value="zf-RING_UBOX"/>
    <property type="match status" value="1"/>
</dbReference>
<dbReference type="OrthoDB" id="302966at2759"/>
<dbReference type="GO" id="GO:0008270">
    <property type="term" value="F:zinc ion binding"/>
    <property type="evidence" value="ECO:0007669"/>
    <property type="project" value="UniProtKB-KW"/>
</dbReference>
<dbReference type="SUPFAM" id="SSF57850">
    <property type="entry name" value="RING/U-box"/>
    <property type="match status" value="1"/>
</dbReference>
<keyword evidence="5" id="KW-0862">Zinc</keyword>
<dbReference type="GO" id="GO:0005737">
    <property type="term" value="C:cytoplasm"/>
    <property type="evidence" value="ECO:0007669"/>
    <property type="project" value="UniProtKB-SubCell"/>
</dbReference>
<feature type="compositionally biased region" description="Basic and acidic residues" evidence="7">
    <location>
        <begin position="358"/>
        <end position="388"/>
    </location>
</feature>
<dbReference type="InterPro" id="IPR013083">
    <property type="entry name" value="Znf_RING/FYVE/PHD"/>
</dbReference>
<dbReference type="InterPro" id="IPR039739">
    <property type="entry name" value="MAG2/RNF10"/>
</dbReference>
<evidence type="ECO:0000313" key="9">
    <source>
        <dbReference type="EMBL" id="RCK59161.1"/>
    </source>
</evidence>
<dbReference type="Gene3D" id="3.30.40.10">
    <property type="entry name" value="Zinc/RING finger domain, C3HC4 (zinc finger)"/>
    <property type="match status" value="1"/>
</dbReference>
<feature type="region of interest" description="Disordered" evidence="7">
    <location>
        <begin position="354"/>
        <end position="397"/>
    </location>
</feature>
<dbReference type="PROSITE" id="PS00518">
    <property type="entry name" value="ZF_RING_1"/>
    <property type="match status" value="1"/>
</dbReference>
<dbReference type="PROSITE" id="PS50089">
    <property type="entry name" value="ZF_RING_2"/>
    <property type="match status" value="1"/>
</dbReference>
<dbReference type="InterPro" id="IPR017907">
    <property type="entry name" value="Znf_RING_CS"/>
</dbReference>
<evidence type="ECO:0000256" key="3">
    <source>
        <dbReference type="ARBA" id="ARBA00022723"/>
    </source>
</evidence>
<dbReference type="InterPro" id="IPR027370">
    <property type="entry name" value="Znf-RING_euk"/>
</dbReference>
<gene>
    <name evidence="9" type="primary">MAG2</name>
    <name evidence="9" type="ORF">Cantr_07112</name>
</gene>
<feature type="domain" description="RING-type" evidence="8">
    <location>
        <begin position="54"/>
        <end position="99"/>
    </location>
</feature>
<evidence type="ECO:0000313" key="10">
    <source>
        <dbReference type="Proteomes" id="UP000253472"/>
    </source>
</evidence>
<feature type="compositionally biased region" description="Polar residues" evidence="7">
    <location>
        <begin position="415"/>
        <end position="431"/>
    </location>
</feature>
<feature type="region of interest" description="Disordered" evidence="7">
    <location>
        <begin position="460"/>
        <end position="490"/>
    </location>
</feature>
<evidence type="ECO:0000256" key="7">
    <source>
        <dbReference type="SAM" id="MobiDB-lite"/>
    </source>
</evidence>
<dbReference type="EMBL" id="QLNQ01000027">
    <property type="protein sequence ID" value="RCK59161.1"/>
    <property type="molecule type" value="Genomic_DNA"/>
</dbReference>
<evidence type="ECO:0000256" key="4">
    <source>
        <dbReference type="ARBA" id="ARBA00022771"/>
    </source>
</evidence>
<accession>A0A367Y296</accession>
<evidence type="ECO:0000256" key="2">
    <source>
        <dbReference type="ARBA" id="ARBA00022490"/>
    </source>
</evidence>
<dbReference type="PANTHER" id="PTHR12983:SF9">
    <property type="entry name" value="E3 UBIQUITIN-PROTEIN LIGASE RNF10"/>
    <property type="match status" value="1"/>
</dbReference>
<evidence type="ECO:0000259" key="8">
    <source>
        <dbReference type="PROSITE" id="PS50089"/>
    </source>
</evidence>
<evidence type="ECO:0000256" key="6">
    <source>
        <dbReference type="PROSITE-ProRule" id="PRU00175"/>
    </source>
</evidence>
<comment type="caution">
    <text evidence="9">The sequence shown here is derived from an EMBL/GenBank/DDBJ whole genome shotgun (WGS) entry which is preliminary data.</text>
</comment>
<dbReference type="PANTHER" id="PTHR12983">
    <property type="entry name" value="RING FINGER 10 FAMILY MEMBER"/>
    <property type="match status" value="1"/>
</dbReference>
<feature type="region of interest" description="Disordered" evidence="7">
    <location>
        <begin position="415"/>
        <end position="448"/>
    </location>
</feature>
<dbReference type="SMART" id="SM00184">
    <property type="entry name" value="RING"/>
    <property type="match status" value="1"/>
</dbReference>
<evidence type="ECO:0000256" key="5">
    <source>
        <dbReference type="ARBA" id="ARBA00022833"/>
    </source>
</evidence>
<comment type="subcellular location">
    <subcellularLocation>
        <location evidence="1">Cytoplasm</location>
    </subcellularLocation>
</comment>
<keyword evidence="2" id="KW-0963">Cytoplasm</keyword>
<protein>
    <submittedName>
        <fullName evidence="9">RING-finger protein MAG2</fullName>
    </submittedName>
</protein>
<dbReference type="AlphaFoldDB" id="A0A367Y296"/>
<organism evidence="9 10">
    <name type="scientific">Candida viswanathii</name>
    <dbReference type="NCBI Taxonomy" id="5486"/>
    <lineage>
        <taxon>Eukaryota</taxon>
        <taxon>Fungi</taxon>
        <taxon>Dikarya</taxon>
        <taxon>Ascomycota</taxon>
        <taxon>Saccharomycotina</taxon>
        <taxon>Pichiomycetes</taxon>
        <taxon>Debaryomycetaceae</taxon>
        <taxon>Candida/Lodderomyces clade</taxon>
        <taxon>Candida</taxon>
    </lineage>
</organism>
<sequence>MSNRHYYQHHHKVSLPSHFINVNFKFIVDQIRQEDPNIPIDTEDIIRVIGRGSCPICLTDEPIAPRMIASCGHIVCLKCILALLASAAESSATAYCPICLSVIPKHKHNFIPVLINYMDENVKVGDEVTLQLMSRQLGQMFALPYDIAKLTHHAKFPSMEIFPYLRVYKGDLNYALELYELEKTKLLQAYEEEKLIYGDDYKLVAEALCYIDNEMDKWKRKFAIEPSHGHGPHSPSQHSNNNNQQPPHEFFFFQTAFNNNTTIYTLNTFDMKVLKSNYHSYSNLPSTLAAKIESIRYEELTPETVRGKFKYLGHLPVGTQIAFLEMKWNNSQFINHETWEMFKEDLIKRSKKTKKRFNKEERDRKRAMDEEERKNRDFFKRENGHNNDEDGDDSLGHGVGSLRIVDLRDLPALSEQPQAAETEGEFQTTIWGTRIPKTKNDPVSNADNQYDMEAAEMIRKAKEEMAKQENGGNNANSKKKKKKKLVLLST</sequence>
<dbReference type="GO" id="GO:0000976">
    <property type="term" value="F:transcription cis-regulatory region binding"/>
    <property type="evidence" value="ECO:0007669"/>
    <property type="project" value="TreeGrafter"/>
</dbReference>
<reference evidence="9 10" key="1">
    <citation type="submission" date="2018-06" db="EMBL/GenBank/DDBJ databases">
        <title>Whole genome sequencing of Candida tropicalis (genome annotated by CSBL at Korea University).</title>
        <authorList>
            <person name="Ahn J."/>
        </authorList>
    </citation>
    <scope>NUCLEOTIDE SEQUENCE [LARGE SCALE GENOMIC DNA]</scope>
    <source>
        <strain evidence="9 10">ATCC 20962</strain>
    </source>
</reference>
<proteinExistence type="predicted"/>
<dbReference type="Proteomes" id="UP000253472">
    <property type="component" value="Unassembled WGS sequence"/>
</dbReference>
<feature type="compositionally biased region" description="Low complexity" evidence="7">
    <location>
        <begin position="232"/>
        <end position="245"/>
    </location>
</feature>
<keyword evidence="4 6" id="KW-0863">Zinc-finger</keyword>